<evidence type="ECO:0000259" key="3">
    <source>
        <dbReference type="PROSITE" id="PS51272"/>
    </source>
</evidence>
<dbReference type="InterPro" id="IPR001119">
    <property type="entry name" value="SLH_dom"/>
</dbReference>
<keyword evidence="1" id="KW-0677">Repeat</keyword>
<accession>A0A9D2SA90</accession>
<proteinExistence type="predicted"/>
<feature type="chain" id="PRO_5038432107" description="SLH domain-containing protein" evidence="2">
    <location>
        <begin position="23"/>
        <end position="370"/>
    </location>
</feature>
<reference evidence="4" key="1">
    <citation type="journal article" date="2021" name="PeerJ">
        <title>Extensive microbial diversity within the chicken gut microbiome revealed by metagenomics and culture.</title>
        <authorList>
            <person name="Gilroy R."/>
            <person name="Ravi A."/>
            <person name="Getino M."/>
            <person name="Pursley I."/>
            <person name="Horton D.L."/>
            <person name="Alikhan N.F."/>
            <person name="Baker D."/>
            <person name="Gharbi K."/>
            <person name="Hall N."/>
            <person name="Watson M."/>
            <person name="Adriaenssens E.M."/>
            <person name="Foster-Nyarko E."/>
            <person name="Jarju S."/>
            <person name="Secka A."/>
            <person name="Antonio M."/>
            <person name="Oren A."/>
            <person name="Chaudhuri R.R."/>
            <person name="La Ragione R."/>
            <person name="Hildebrand F."/>
            <person name="Pallen M.J."/>
        </authorList>
    </citation>
    <scope>NUCLEOTIDE SEQUENCE</scope>
    <source>
        <strain evidence="4">CHK192-8294</strain>
    </source>
</reference>
<sequence>MKKAAAILLAGAILVGSGAVLAADQSLVSKSYVNSTFTDQALERAEGRLEELTAAIYNQALNQLNAKHSAYLAQAGGTSGLNDLRFKKGDVLTLTSGSGVMLLAGSATASGGILVDATAGNMVASGGGLTARHRCLAGESAAVAVTVTSDTAVICLEGNYTLSSSGNVDYNAMADGLTQMGLLKGTGATYGSGYELERQPVRVEGLVMFIRLLGEENAALSSTAANPFVDSPSWADRYLAYAYEKGYTTGIGTNAAGQLVFGPNNTITAGEYMTFVLRALGYSETGTSPDFTWQTALEAGVSLGAIRQNERTMLESGTFLRAQVVYLSVCALSAPTKDGGVLLDRTASSGGYDKAAMQTVLNQVSALRLS</sequence>
<dbReference type="AlphaFoldDB" id="A0A9D2SA90"/>
<feature type="domain" description="SLH" evidence="3">
    <location>
        <begin position="222"/>
        <end position="290"/>
    </location>
</feature>
<evidence type="ECO:0000256" key="2">
    <source>
        <dbReference type="SAM" id="SignalP"/>
    </source>
</evidence>
<comment type="caution">
    <text evidence="4">The sequence shown here is derived from an EMBL/GenBank/DDBJ whole genome shotgun (WGS) entry which is preliminary data.</text>
</comment>
<organism evidence="4 5">
    <name type="scientific">Candidatus Flavonifractor intestinigallinarum</name>
    <dbReference type="NCBI Taxonomy" id="2838586"/>
    <lineage>
        <taxon>Bacteria</taxon>
        <taxon>Bacillati</taxon>
        <taxon>Bacillota</taxon>
        <taxon>Clostridia</taxon>
        <taxon>Eubacteriales</taxon>
        <taxon>Oscillospiraceae</taxon>
        <taxon>Flavonifractor</taxon>
    </lineage>
</organism>
<evidence type="ECO:0000313" key="4">
    <source>
        <dbReference type="EMBL" id="HJB80328.1"/>
    </source>
</evidence>
<dbReference type="EMBL" id="DWXO01000050">
    <property type="protein sequence ID" value="HJB80328.1"/>
    <property type="molecule type" value="Genomic_DNA"/>
</dbReference>
<name>A0A9D2SA90_9FIRM</name>
<feature type="signal peptide" evidence="2">
    <location>
        <begin position="1"/>
        <end position="22"/>
    </location>
</feature>
<dbReference type="Proteomes" id="UP000823921">
    <property type="component" value="Unassembled WGS sequence"/>
</dbReference>
<evidence type="ECO:0000256" key="1">
    <source>
        <dbReference type="ARBA" id="ARBA00022737"/>
    </source>
</evidence>
<gene>
    <name evidence="4" type="ORF">H9712_05035</name>
</gene>
<protein>
    <recommendedName>
        <fullName evidence="3">SLH domain-containing protein</fullName>
    </recommendedName>
</protein>
<evidence type="ECO:0000313" key="5">
    <source>
        <dbReference type="Proteomes" id="UP000823921"/>
    </source>
</evidence>
<keyword evidence="2" id="KW-0732">Signal</keyword>
<dbReference type="PROSITE" id="PS51272">
    <property type="entry name" value="SLH"/>
    <property type="match status" value="1"/>
</dbReference>
<reference evidence="4" key="2">
    <citation type="submission" date="2021-04" db="EMBL/GenBank/DDBJ databases">
        <authorList>
            <person name="Gilroy R."/>
        </authorList>
    </citation>
    <scope>NUCLEOTIDE SEQUENCE</scope>
    <source>
        <strain evidence="4">CHK192-8294</strain>
    </source>
</reference>